<keyword evidence="1" id="KW-1133">Transmembrane helix</keyword>
<evidence type="ECO:0000256" key="1">
    <source>
        <dbReference type="SAM" id="Phobius"/>
    </source>
</evidence>
<name>A0A4U1BYT9_9SPHI</name>
<evidence type="ECO:0000313" key="3">
    <source>
        <dbReference type="Proteomes" id="UP000308181"/>
    </source>
</evidence>
<reference evidence="2 3" key="1">
    <citation type="submission" date="2019-04" db="EMBL/GenBank/DDBJ databases">
        <title>Pedobacter sp. AR-3-17 sp. nov., isolated from Arctic soil.</title>
        <authorList>
            <person name="Dahal R.H."/>
            <person name="Kim D.-U."/>
        </authorList>
    </citation>
    <scope>NUCLEOTIDE SEQUENCE [LARGE SCALE GENOMIC DNA]</scope>
    <source>
        <strain evidence="2 3">AR-3-17</strain>
    </source>
</reference>
<gene>
    <name evidence="2" type="ORF">FA046_12245</name>
</gene>
<protein>
    <submittedName>
        <fullName evidence="2">Uncharacterized protein</fullName>
    </submittedName>
</protein>
<dbReference type="Proteomes" id="UP000308181">
    <property type="component" value="Unassembled WGS sequence"/>
</dbReference>
<dbReference type="AlphaFoldDB" id="A0A4U1BYT9"/>
<keyword evidence="1" id="KW-0812">Transmembrane</keyword>
<proteinExistence type="predicted"/>
<evidence type="ECO:0000313" key="2">
    <source>
        <dbReference type="EMBL" id="TKB96843.1"/>
    </source>
</evidence>
<keyword evidence="3" id="KW-1185">Reference proteome</keyword>
<feature type="transmembrane region" description="Helical" evidence="1">
    <location>
        <begin position="25"/>
        <end position="45"/>
    </location>
</feature>
<organism evidence="2 3">
    <name type="scientific">Pedobacter cryophilus</name>
    <dbReference type="NCBI Taxonomy" id="2571271"/>
    <lineage>
        <taxon>Bacteria</taxon>
        <taxon>Pseudomonadati</taxon>
        <taxon>Bacteroidota</taxon>
        <taxon>Sphingobacteriia</taxon>
        <taxon>Sphingobacteriales</taxon>
        <taxon>Sphingobacteriaceae</taxon>
        <taxon>Pedobacter</taxon>
    </lineage>
</organism>
<keyword evidence="1" id="KW-0472">Membrane</keyword>
<dbReference type="EMBL" id="SWBP01000004">
    <property type="protein sequence ID" value="TKB96843.1"/>
    <property type="molecule type" value="Genomic_DNA"/>
</dbReference>
<comment type="caution">
    <text evidence="2">The sequence shown here is derived from an EMBL/GenBank/DDBJ whole genome shotgun (WGS) entry which is preliminary data.</text>
</comment>
<dbReference type="RefSeq" id="WP_136826807.1">
    <property type="nucleotide sequence ID" value="NZ_SWBP01000004.1"/>
</dbReference>
<feature type="transmembrane region" description="Helical" evidence="1">
    <location>
        <begin position="51"/>
        <end position="70"/>
    </location>
</feature>
<sequence>MKDTLNLPNLKRRIKAKKPIFWKKLQRLGVLFGAISASFLLYGFSDTVTQIFSYMGAISATVVLIAEFATEDKIDQPIN</sequence>
<accession>A0A4U1BYT9</accession>